<comment type="subcellular location">
    <subcellularLocation>
        <location evidence="1">Cell inner membrane</location>
        <topology evidence="1">Multi-pass membrane protein</topology>
    </subcellularLocation>
</comment>
<dbReference type="InterPro" id="IPR018227">
    <property type="entry name" value="Amino_acid_transport_2"/>
</dbReference>
<evidence type="ECO:0000256" key="5">
    <source>
        <dbReference type="ARBA" id="ARBA00022692"/>
    </source>
</evidence>
<gene>
    <name evidence="9" type="ORF">CBM2605_B40058</name>
    <name evidence="10" type="ORF">CBM2607_MP21600</name>
</gene>
<evidence type="ECO:0000256" key="3">
    <source>
        <dbReference type="ARBA" id="ARBA00022475"/>
    </source>
</evidence>
<feature type="transmembrane region" description="Helical" evidence="8">
    <location>
        <begin position="212"/>
        <end position="232"/>
    </location>
</feature>
<accession>A0A375HSP7</accession>
<feature type="transmembrane region" description="Helical" evidence="8">
    <location>
        <begin position="349"/>
        <end position="366"/>
    </location>
</feature>
<sequence>MEFRTTTGQLTTGRGWTRHDTLWVLGIYGNAVGGGTLFWPVSLGMTGFWPMIILSVLALPVTFFPYLALGRFVLSGTTRGGRDGNILDATQEHLGDGWSKALTALYFSAVFPGMTIYTITLTNTIIDFACTQLHLGGMSRWYVAPISTFVLMMMVRYGTTTVVRIMGYIVLPFILCLILFGIMAAPHWNASMLETATHFGGVSGLATETWKGLPLVVFAFSFTSIVSSFVVAQRRTYGAEAPHKVKQVMLVAVMLAVSTVLFFSWSTIFALSPAELSEAKASNLTILSFLSRKFDTPAMAIASQAIVFAAVIKSFLAHYLATEESAKSFSRSLFGTSEATLRSPAFTRLIALFVYAVTTACAIANLDVLNLIKVALVPVSVFVVYFLPLYAFRKVPSLHRYQGRPMNLLIAAVGIVCLVSGIGTMIAKFSH</sequence>
<dbReference type="PANTHER" id="PTHR35334">
    <property type="entry name" value="SERINE TRANSPORTER"/>
    <property type="match status" value="1"/>
</dbReference>
<dbReference type="GO" id="GO:0003333">
    <property type="term" value="P:amino acid transmembrane transport"/>
    <property type="evidence" value="ECO:0007669"/>
    <property type="project" value="InterPro"/>
</dbReference>
<evidence type="ECO:0000256" key="4">
    <source>
        <dbReference type="ARBA" id="ARBA00022519"/>
    </source>
</evidence>
<dbReference type="AlphaFoldDB" id="A0A375HSP7"/>
<dbReference type="EMBL" id="LT984807">
    <property type="protein sequence ID" value="SPD60942.1"/>
    <property type="molecule type" value="Genomic_DNA"/>
</dbReference>
<feature type="transmembrane region" description="Helical" evidence="8">
    <location>
        <begin position="165"/>
        <end position="185"/>
    </location>
</feature>
<reference evidence="11 12" key="1">
    <citation type="submission" date="2018-01" db="EMBL/GenBank/DDBJ databases">
        <authorList>
            <person name="Clerissi C."/>
        </authorList>
    </citation>
    <scope>NUCLEOTIDE SEQUENCE [LARGE SCALE GENOMIC DNA]</scope>
    <source>
        <strain evidence="9">Cupriavidus taiwanensis STM 6082</strain>
        <strain evidence="10">Cupriavidus taiwanensis STM 6160</strain>
        <plasmid evidence="10">II</plasmid>
        <plasmid evidence="11">ii</plasmid>
    </source>
</reference>
<keyword evidence="3" id="KW-1003">Cell membrane</keyword>
<evidence type="ECO:0000256" key="8">
    <source>
        <dbReference type="SAM" id="Phobius"/>
    </source>
</evidence>
<evidence type="ECO:0000313" key="10">
    <source>
        <dbReference type="EMBL" id="SPD60942.1"/>
    </source>
</evidence>
<dbReference type="GO" id="GO:0005886">
    <property type="term" value="C:plasma membrane"/>
    <property type="evidence" value="ECO:0007669"/>
    <property type="project" value="UniProtKB-SubCell"/>
</dbReference>
<keyword evidence="7 8" id="KW-0472">Membrane</keyword>
<proteinExistence type="predicted"/>
<keyword evidence="5 8" id="KW-0812">Transmembrane</keyword>
<feature type="transmembrane region" description="Helical" evidence="8">
    <location>
        <begin position="408"/>
        <end position="427"/>
    </location>
</feature>
<feature type="transmembrane region" description="Helical" evidence="8">
    <location>
        <begin position="141"/>
        <end position="158"/>
    </location>
</feature>
<keyword evidence="12" id="KW-1185">Reference proteome</keyword>
<dbReference type="Proteomes" id="UP000256710">
    <property type="component" value="Unassembled WGS sequence"/>
</dbReference>
<feature type="transmembrane region" description="Helical" evidence="8">
    <location>
        <begin position="372"/>
        <end position="392"/>
    </location>
</feature>
<keyword evidence="10" id="KW-0614">Plasmid</keyword>
<feature type="transmembrane region" description="Helical" evidence="8">
    <location>
        <begin position="47"/>
        <end position="69"/>
    </location>
</feature>
<keyword evidence="2" id="KW-0813">Transport</keyword>
<evidence type="ECO:0000256" key="1">
    <source>
        <dbReference type="ARBA" id="ARBA00004429"/>
    </source>
</evidence>
<dbReference type="RefSeq" id="WP_035849051.1">
    <property type="nucleotide sequence ID" value="NZ_AQUR01000098.1"/>
</dbReference>
<evidence type="ECO:0000256" key="2">
    <source>
        <dbReference type="ARBA" id="ARBA00022448"/>
    </source>
</evidence>
<keyword evidence="6 8" id="KW-1133">Transmembrane helix</keyword>
<dbReference type="Proteomes" id="UP000255168">
    <property type="component" value="Plasmid II"/>
</dbReference>
<evidence type="ECO:0000313" key="12">
    <source>
        <dbReference type="Proteomes" id="UP000256710"/>
    </source>
</evidence>
<feature type="transmembrane region" description="Helical" evidence="8">
    <location>
        <begin position="248"/>
        <end position="271"/>
    </location>
</feature>
<feature type="transmembrane region" description="Helical" evidence="8">
    <location>
        <begin position="298"/>
        <end position="321"/>
    </location>
</feature>
<evidence type="ECO:0000256" key="7">
    <source>
        <dbReference type="ARBA" id="ARBA00023136"/>
    </source>
</evidence>
<name>A0A375HSP7_9BURK</name>
<geneLocation type="plasmid" evidence="10">
    <name>II</name>
</geneLocation>
<dbReference type="EMBL" id="OFTC01000043">
    <property type="protein sequence ID" value="SOZ39727.1"/>
    <property type="molecule type" value="Genomic_DNA"/>
</dbReference>
<evidence type="ECO:0000313" key="11">
    <source>
        <dbReference type="Proteomes" id="UP000255168"/>
    </source>
</evidence>
<organism evidence="10 11">
    <name type="scientific">Cupriavidus neocaledonicus</name>
    <dbReference type="NCBI Taxonomy" id="1040979"/>
    <lineage>
        <taxon>Bacteria</taxon>
        <taxon>Pseudomonadati</taxon>
        <taxon>Pseudomonadota</taxon>
        <taxon>Betaproteobacteria</taxon>
        <taxon>Burkholderiales</taxon>
        <taxon>Burkholderiaceae</taxon>
        <taxon>Cupriavidus</taxon>
    </lineage>
</organism>
<protein>
    <submittedName>
        <fullName evidence="9">Serine transporter</fullName>
    </submittedName>
</protein>
<evidence type="ECO:0000256" key="6">
    <source>
        <dbReference type="ARBA" id="ARBA00022989"/>
    </source>
</evidence>
<feature type="transmembrane region" description="Helical" evidence="8">
    <location>
        <begin position="21"/>
        <end position="41"/>
    </location>
</feature>
<feature type="transmembrane region" description="Helical" evidence="8">
    <location>
        <begin position="101"/>
        <end position="121"/>
    </location>
</feature>
<keyword evidence="4" id="KW-0997">Cell inner membrane</keyword>
<geneLocation type="plasmid" evidence="11">
    <name>ii</name>
</geneLocation>
<dbReference type="PANTHER" id="PTHR35334:SF2">
    <property type="entry name" value="SERINE TRANSPORTER SDAC"/>
    <property type="match status" value="1"/>
</dbReference>
<evidence type="ECO:0000313" key="9">
    <source>
        <dbReference type="EMBL" id="SOZ39727.1"/>
    </source>
</evidence>